<dbReference type="eggNOG" id="COG0564">
    <property type="taxonomic scope" value="Bacteria"/>
</dbReference>
<keyword evidence="3" id="KW-0694">RNA-binding</keyword>
<reference evidence="5 6" key="1">
    <citation type="submission" date="2009-06" db="EMBL/GenBank/DDBJ databases">
        <title>Complete sequence of Desulfovibrio salexigens DSM 2638.</title>
        <authorList>
            <consortium name="US DOE Joint Genome Institute"/>
            <person name="Lucas S."/>
            <person name="Copeland A."/>
            <person name="Lapidus A."/>
            <person name="Glavina del Rio T."/>
            <person name="Tice H."/>
            <person name="Bruce D."/>
            <person name="Goodwin L."/>
            <person name="Pitluck S."/>
            <person name="Munk A.C."/>
            <person name="Brettin T."/>
            <person name="Detter J.C."/>
            <person name="Han C."/>
            <person name="Tapia R."/>
            <person name="Larimer F."/>
            <person name="Land M."/>
            <person name="Hauser L."/>
            <person name="Kyrpides N."/>
            <person name="Anderson I."/>
            <person name="Wall J.D."/>
            <person name="Arkin A.P."/>
            <person name="Dehal P."/>
            <person name="Chivian D."/>
            <person name="Giles B."/>
            <person name="Hazen T.C."/>
        </authorList>
    </citation>
    <scope>NUCLEOTIDE SEQUENCE [LARGE SCALE GENOMIC DNA]</scope>
    <source>
        <strain evidence="6">ATCC 14822 / DSM 2638 / NCIMB 8403 / VKM B-1763</strain>
    </source>
</reference>
<dbReference type="RefSeq" id="WP_015853111.1">
    <property type="nucleotide sequence ID" value="NC_012881.1"/>
</dbReference>
<feature type="domain" description="Pseudouridine synthase RsuA/RluA-like" evidence="4">
    <location>
        <begin position="89"/>
        <end position="239"/>
    </location>
</feature>
<dbReference type="InterPro" id="IPR050188">
    <property type="entry name" value="RluA_PseudoU_synthase"/>
</dbReference>
<dbReference type="GO" id="GO:0000455">
    <property type="term" value="P:enzyme-directed rRNA pseudouridine synthesis"/>
    <property type="evidence" value="ECO:0007669"/>
    <property type="project" value="TreeGrafter"/>
</dbReference>
<accession>C6C294</accession>
<dbReference type="STRING" id="526222.Desal_3244"/>
<sequence>MAAEFVQVTKAEAGQKLVRFLERRVDGAVPRSAIMRWIRKGNVRVDKGRCKPFDLVKEGQTVRIPPYKAEETAQHKKLPELPIIYEDDNYLAVCKPAGLPTQGGTGHDDSVADRLLSMFADAHYKPAPAHRLDRDTSGVILAGKSHQGQKDLSDFFAEHGEGGKFYLAEVEGRWPEEDWVELHDKMEKSGSKGREKVVVGSGKDASSSVCPVTIGEKSSLLIVKLHTGRTHQIRVQLSSRGFPIAGDVKYGGQNGKMKLHCLRIDTPWFSVGCLPDWEKLPDISDHYFDKHA</sequence>
<dbReference type="SUPFAM" id="SSF55120">
    <property type="entry name" value="Pseudouridine synthase"/>
    <property type="match status" value="1"/>
</dbReference>
<evidence type="ECO:0000256" key="3">
    <source>
        <dbReference type="PROSITE-ProRule" id="PRU00182"/>
    </source>
</evidence>
<dbReference type="EMBL" id="CP001649">
    <property type="protein sequence ID" value="ACS81295.1"/>
    <property type="molecule type" value="Genomic_DNA"/>
</dbReference>
<dbReference type="Proteomes" id="UP000002601">
    <property type="component" value="Chromosome"/>
</dbReference>
<dbReference type="OrthoDB" id="128480at2"/>
<evidence type="ECO:0000256" key="2">
    <source>
        <dbReference type="ARBA" id="ARBA00023235"/>
    </source>
</evidence>
<proteinExistence type="inferred from homology"/>
<dbReference type="Pfam" id="PF00849">
    <property type="entry name" value="PseudoU_synth_2"/>
    <property type="match status" value="1"/>
</dbReference>
<dbReference type="PANTHER" id="PTHR21600:SF87">
    <property type="entry name" value="RNA PSEUDOURIDYLATE SYNTHASE DOMAIN-CONTAINING PROTEIN 1"/>
    <property type="match status" value="1"/>
</dbReference>
<dbReference type="InterPro" id="IPR020103">
    <property type="entry name" value="PsdUridine_synth_cat_dom_sf"/>
</dbReference>
<organism evidence="5 6">
    <name type="scientific">Maridesulfovibrio salexigens (strain ATCC 14822 / DSM 2638 / NCIMB 8403 / VKM B-1763)</name>
    <name type="common">Desulfovibrio salexigens</name>
    <dbReference type="NCBI Taxonomy" id="526222"/>
    <lineage>
        <taxon>Bacteria</taxon>
        <taxon>Pseudomonadati</taxon>
        <taxon>Thermodesulfobacteriota</taxon>
        <taxon>Desulfovibrionia</taxon>
        <taxon>Desulfovibrionales</taxon>
        <taxon>Desulfovibrionaceae</taxon>
        <taxon>Maridesulfovibrio</taxon>
    </lineage>
</organism>
<dbReference type="SUPFAM" id="SSF55174">
    <property type="entry name" value="Alpha-L RNA-binding motif"/>
    <property type="match status" value="1"/>
</dbReference>
<evidence type="ECO:0000313" key="6">
    <source>
        <dbReference type="Proteomes" id="UP000002601"/>
    </source>
</evidence>
<dbReference type="InterPro" id="IPR036986">
    <property type="entry name" value="S4_RNA-bd_sf"/>
</dbReference>
<dbReference type="GO" id="GO:0009982">
    <property type="term" value="F:pseudouridine synthase activity"/>
    <property type="evidence" value="ECO:0007669"/>
    <property type="project" value="InterPro"/>
</dbReference>
<dbReference type="GO" id="GO:0140098">
    <property type="term" value="F:catalytic activity, acting on RNA"/>
    <property type="evidence" value="ECO:0007669"/>
    <property type="project" value="UniProtKB-ARBA"/>
</dbReference>
<comment type="similarity">
    <text evidence="1">Belongs to the pseudouridine synthase RluA family.</text>
</comment>
<dbReference type="CDD" id="cd02869">
    <property type="entry name" value="PseudoU_synth_RluA_like"/>
    <property type="match status" value="1"/>
</dbReference>
<name>C6C294_MARSD</name>
<protein>
    <submittedName>
        <fullName evidence="5">Pseudouridine synthase</fullName>
    </submittedName>
</protein>
<dbReference type="PANTHER" id="PTHR21600">
    <property type="entry name" value="MITOCHONDRIAL RNA PSEUDOURIDINE SYNTHASE"/>
    <property type="match status" value="1"/>
</dbReference>
<keyword evidence="6" id="KW-1185">Reference proteome</keyword>
<evidence type="ECO:0000313" key="5">
    <source>
        <dbReference type="EMBL" id="ACS81295.1"/>
    </source>
</evidence>
<dbReference type="AlphaFoldDB" id="C6C294"/>
<dbReference type="InterPro" id="IPR006145">
    <property type="entry name" value="PsdUridine_synth_RsuA/RluA"/>
</dbReference>
<dbReference type="KEGG" id="dsa:Desal_3244"/>
<dbReference type="PROSITE" id="PS50889">
    <property type="entry name" value="S4"/>
    <property type="match status" value="1"/>
</dbReference>
<dbReference type="HOGENOM" id="CLU_016902_1_0_7"/>
<gene>
    <name evidence="5" type="ordered locus">Desal_3244</name>
</gene>
<dbReference type="Gene3D" id="3.10.290.10">
    <property type="entry name" value="RNA-binding S4 domain"/>
    <property type="match status" value="1"/>
</dbReference>
<evidence type="ECO:0000256" key="1">
    <source>
        <dbReference type="ARBA" id="ARBA00010876"/>
    </source>
</evidence>
<dbReference type="InterPro" id="IPR006224">
    <property type="entry name" value="PsdUridine_synth_RluA-like_CS"/>
</dbReference>
<dbReference type="CDD" id="cd00165">
    <property type="entry name" value="S4"/>
    <property type="match status" value="1"/>
</dbReference>
<evidence type="ECO:0000259" key="4">
    <source>
        <dbReference type="Pfam" id="PF00849"/>
    </source>
</evidence>
<dbReference type="Gene3D" id="3.30.2350.10">
    <property type="entry name" value="Pseudouridine synthase"/>
    <property type="match status" value="1"/>
</dbReference>
<dbReference type="GO" id="GO:0003723">
    <property type="term" value="F:RNA binding"/>
    <property type="evidence" value="ECO:0007669"/>
    <property type="project" value="UniProtKB-KW"/>
</dbReference>
<dbReference type="PROSITE" id="PS01129">
    <property type="entry name" value="PSI_RLU"/>
    <property type="match status" value="1"/>
</dbReference>
<keyword evidence="2" id="KW-0413">Isomerase</keyword>